<dbReference type="RefSeq" id="WP_144241230.1">
    <property type="nucleotide sequence ID" value="NZ_CP007139.1"/>
</dbReference>
<proteinExistence type="predicted"/>
<dbReference type="HOGENOM" id="CLU_451102_0_0_0"/>
<dbReference type="OrthoDB" id="464365at2"/>
<organism evidence="3 4">
    <name type="scientific">Fimbriimonas ginsengisoli Gsoil 348</name>
    <dbReference type="NCBI Taxonomy" id="661478"/>
    <lineage>
        <taxon>Bacteria</taxon>
        <taxon>Bacillati</taxon>
        <taxon>Armatimonadota</taxon>
        <taxon>Fimbriimonadia</taxon>
        <taxon>Fimbriimonadales</taxon>
        <taxon>Fimbriimonadaceae</taxon>
        <taxon>Fimbriimonas</taxon>
    </lineage>
</organism>
<dbReference type="Pfam" id="PF18812">
    <property type="entry name" value="PBECR3"/>
    <property type="match status" value="1"/>
</dbReference>
<name>A0A068NU80_FIMGI</name>
<evidence type="ECO:0000313" key="4">
    <source>
        <dbReference type="Proteomes" id="UP000027982"/>
    </source>
</evidence>
<gene>
    <name evidence="3" type="ORF">OP10G_3628</name>
</gene>
<dbReference type="KEGG" id="fgi:OP10G_3628"/>
<sequence>MESAKTADPDSVQSINALIAGLNKQIESYTGKDNSARIRHAGDTIPRPSPSVPAGSATGTGLPGQLVDWGSALHQLGAIYADGNRDSQGKAPALRAVVRAKRGELQSKVDSYNARLPLGEVGVNEGAQGRQWQQAINAIDAHRNWWGSSAMIRHAGDRIPTPGPIPDPYVTGGESDGGHDASLTAFSLSLASMGGGGTPPLNPYFVAGVDPTSDSYQKSIHNIASDYRAGTQKILSAPRKAIHAASDAISMATGGQHIDPSIYENDAPWYTIEGASRASNKIAENLPYAAPGVGQALMLTQLMDQSAAFVSNPKAAAIELWHGANPFQSGIQWEDRLMRSAVIIGLLRRGKVMVDDFQIKAQLRGLGASADEAATTVNLARQGMAKGYGIDLKGELVGIAKQYGRPEVENLAKKMYSGSKSEYASTQTGLGKGVQSQQPTEAQQGASPTALIGVTRQSQFKSAAEFAIAVRDNPAMKDRLTVGNLSATSADLIWRSTGIRLKGPFAIRIYGDGIRHALNRHGNEIHGQMSIAPEDFNLIEDAINNPDRIQKDIESGPDGKPRIVFEKTNKGKIFVVTAIYEPRRANKAVGELRFVTMYKHKAERQ</sequence>
<evidence type="ECO:0000256" key="1">
    <source>
        <dbReference type="SAM" id="MobiDB-lite"/>
    </source>
</evidence>
<dbReference type="AlphaFoldDB" id="A0A068NU80"/>
<keyword evidence="4" id="KW-1185">Reference proteome</keyword>
<dbReference type="Proteomes" id="UP000027982">
    <property type="component" value="Chromosome"/>
</dbReference>
<feature type="domain" description="Phage-Barnase-EndoU-ColicinE5/D-RelE like nuclease 3" evidence="2">
    <location>
        <begin position="495"/>
        <end position="601"/>
    </location>
</feature>
<dbReference type="InterPro" id="IPR041301">
    <property type="entry name" value="PBECR3"/>
</dbReference>
<protein>
    <recommendedName>
        <fullName evidence="2">Phage-Barnase-EndoU-ColicinE5/D-RelE like nuclease 3 domain-containing protein</fullName>
    </recommendedName>
</protein>
<accession>A0A068NU80</accession>
<dbReference type="EMBL" id="CP007139">
    <property type="protein sequence ID" value="AIE86996.1"/>
    <property type="molecule type" value="Genomic_DNA"/>
</dbReference>
<evidence type="ECO:0000313" key="3">
    <source>
        <dbReference type="EMBL" id="AIE86996.1"/>
    </source>
</evidence>
<feature type="region of interest" description="Disordered" evidence="1">
    <location>
        <begin position="423"/>
        <end position="447"/>
    </location>
</feature>
<evidence type="ECO:0000259" key="2">
    <source>
        <dbReference type="Pfam" id="PF18812"/>
    </source>
</evidence>
<feature type="region of interest" description="Disordered" evidence="1">
    <location>
        <begin position="39"/>
        <end position="63"/>
    </location>
</feature>
<reference evidence="3 4" key="1">
    <citation type="journal article" date="2014" name="PLoS ONE">
        <title>The first complete genome sequence of the class fimbriimonadia in the phylum armatimonadetes.</title>
        <authorList>
            <person name="Hu Z.Y."/>
            <person name="Wang Y.Z."/>
            <person name="Im W.T."/>
            <person name="Wang S.Y."/>
            <person name="Zhao G.P."/>
            <person name="Zheng H.J."/>
            <person name="Quan Z.X."/>
        </authorList>
    </citation>
    <scope>NUCLEOTIDE SEQUENCE [LARGE SCALE GENOMIC DNA]</scope>
    <source>
        <strain evidence="3">Gsoil 348</strain>
    </source>
</reference>